<dbReference type="AlphaFoldDB" id="A0A1T2XAK8"/>
<gene>
    <name evidence="3" type="ORF">BVG16_17430</name>
</gene>
<keyword evidence="1" id="KW-1133">Transmembrane helix</keyword>
<dbReference type="PANTHER" id="PTHR23308">
    <property type="entry name" value="NUCLEAR INHIBITOR OF PROTEIN PHOSPHATASE-1"/>
    <property type="match status" value="1"/>
</dbReference>
<feature type="transmembrane region" description="Helical" evidence="1">
    <location>
        <begin position="302"/>
        <end position="321"/>
    </location>
</feature>
<keyword evidence="1" id="KW-0472">Membrane</keyword>
<evidence type="ECO:0000259" key="2">
    <source>
        <dbReference type="PROSITE" id="PS50006"/>
    </source>
</evidence>
<accession>A0A1T2XAK8</accession>
<dbReference type="SUPFAM" id="SSF49879">
    <property type="entry name" value="SMAD/FHA domain"/>
    <property type="match status" value="1"/>
</dbReference>
<evidence type="ECO:0000313" key="4">
    <source>
        <dbReference type="Proteomes" id="UP000190188"/>
    </source>
</evidence>
<dbReference type="InterPro" id="IPR000253">
    <property type="entry name" value="FHA_dom"/>
</dbReference>
<dbReference type="STRING" id="1324314.BVG16_17430"/>
<dbReference type="SMART" id="SM00240">
    <property type="entry name" value="FHA"/>
    <property type="match status" value="1"/>
</dbReference>
<keyword evidence="1" id="KW-0812">Transmembrane</keyword>
<organism evidence="3 4">
    <name type="scientific">Paenibacillus selenitireducens</name>
    <dbReference type="NCBI Taxonomy" id="1324314"/>
    <lineage>
        <taxon>Bacteria</taxon>
        <taxon>Bacillati</taxon>
        <taxon>Bacillota</taxon>
        <taxon>Bacilli</taxon>
        <taxon>Bacillales</taxon>
        <taxon>Paenibacillaceae</taxon>
        <taxon>Paenibacillus</taxon>
    </lineage>
</organism>
<dbReference type="InterPro" id="IPR008984">
    <property type="entry name" value="SMAD_FHA_dom_sf"/>
</dbReference>
<evidence type="ECO:0000313" key="3">
    <source>
        <dbReference type="EMBL" id="OPA76929.1"/>
    </source>
</evidence>
<dbReference type="CDD" id="cd00060">
    <property type="entry name" value="FHA"/>
    <property type="match status" value="1"/>
</dbReference>
<protein>
    <recommendedName>
        <fullName evidence="2">FHA domain-containing protein</fullName>
    </recommendedName>
</protein>
<keyword evidence="4" id="KW-1185">Reference proteome</keyword>
<dbReference type="Gene3D" id="2.60.200.20">
    <property type="match status" value="1"/>
</dbReference>
<feature type="domain" description="FHA" evidence="2">
    <location>
        <begin position="457"/>
        <end position="507"/>
    </location>
</feature>
<proteinExistence type="predicted"/>
<feature type="transmembrane region" description="Helical" evidence="1">
    <location>
        <begin position="276"/>
        <end position="296"/>
    </location>
</feature>
<dbReference type="OrthoDB" id="9783862at2"/>
<comment type="caution">
    <text evidence="3">The sequence shown here is derived from an EMBL/GenBank/DDBJ whole genome shotgun (WGS) entry which is preliminary data.</text>
</comment>
<dbReference type="EMBL" id="MSZX01000006">
    <property type="protein sequence ID" value="OPA76929.1"/>
    <property type="molecule type" value="Genomic_DNA"/>
</dbReference>
<name>A0A1T2XAK8_9BACL</name>
<dbReference type="Proteomes" id="UP000190188">
    <property type="component" value="Unassembled WGS sequence"/>
</dbReference>
<dbReference type="RefSeq" id="WP_078500016.1">
    <property type="nucleotide sequence ID" value="NZ_MSZX01000006.1"/>
</dbReference>
<dbReference type="PROSITE" id="PS50006">
    <property type="entry name" value="FHA_DOMAIN"/>
    <property type="match status" value="1"/>
</dbReference>
<evidence type="ECO:0000256" key="1">
    <source>
        <dbReference type="SAM" id="Phobius"/>
    </source>
</evidence>
<dbReference type="Pfam" id="PF00498">
    <property type="entry name" value="FHA"/>
    <property type="match status" value="1"/>
</dbReference>
<dbReference type="InterPro" id="IPR050923">
    <property type="entry name" value="Cell_Proc_Reg/RNA_Proc"/>
</dbReference>
<reference evidence="3 4" key="1">
    <citation type="submission" date="2017-01" db="EMBL/GenBank/DDBJ databases">
        <title>Genome analysis of Paenibacillus selenitrireducens ES3-24.</title>
        <authorList>
            <person name="Xu D."/>
            <person name="Yao R."/>
            <person name="Zheng S."/>
        </authorList>
    </citation>
    <scope>NUCLEOTIDE SEQUENCE [LARGE SCALE GENOMIC DNA]</scope>
    <source>
        <strain evidence="3 4">ES3-24</strain>
    </source>
</reference>
<dbReference type="Pfam" id="PF19909">
    <property type="entry name" value="DUF6382"/>
    <property type="match status" value="1"/>
</dbReference>
<dbReference type="InterPro" id="IPR045962">
    <property type="entry name" value="DUF6382"/>
</dbReference>
<sequence length="534" mass="60193">MFGFQARFTQNGSTWMILEKEGGEGKTGNEGGFISDELMPIEVKMIQSTVIPQCIPLDFYELDLKITLRYNISGKRMLSQCLRGEKLTLGTLYAILLQLVTILDHSRRYMLRPDHYVLHPDYMFIEGTLEMGAVWVCYVPVVEALQPEPLHQRVRGILTMLMGSVTELSGNGIQQLIQYCQESQFSLEGFKTLLLQLLTNQNGMPENPSVTPIEKACIPSPGLGRIQKHHEPPIDAAMTPSFSGRLDGNIISPEIMQPDSRLEQGEVFSLRKYMTYILLGGVLFLALIWKYVYVSYEAVDGMFFVCMGLSLLVGDVIFLAWRGYSPSWLKGKQELALDGGAGTWEDPSQDVDRNFRESKHKWQEPDNEASGLLFQVLSFTADKLTSGSRQPLQEKQASNPYGVMAPIVAPIVQEPTVWLHEGQTETLNRELKKKPIIERLIPGRHDPEQIQIQQASFIIGRSGDVAHYLDTSPGVSRTHVEIIESQEGYHIKDLGSKNGTKLRKEPMVPYTAYPLADGDRFVVAQSEYVFKWVE</sequence>